<proteinExistence type="inferred from homology"/>
<comment type="subcellular location">
    <subcellularLocation>
        <location evidence="5">Cytoplasm</location>
    </subcellularLocation>
</comment>
<dbReference type="Pfam" id="PF02590">
    <property type="entry name" value="SPOUT_MTase"/>
    <property type="match status" value="1"/>
</dbReference>
<dbReference type="AlphaFoldDB" id="A0A0M4TM31"/>
<evidence type="ECO:0000256" key="3">
    <source>
        <dbReference type="ARBA" id="ARBA00022691"/>
    </source>
</evidence>
<protein>
    <recommendedName>
        <fullName evidence="5">Ribosomal RNA large subunit methyltransferase H</fullName>
        <ecNumber evidence="5">2.1.1.177</ecNumber>
    </recommendedName>
    <alternativeName>
        <fullName evidence="5">23S rRNA (pseudouridine1915-N3)-methyltransferase</fullName>
    </alternativeName>
    <alternativeName>
        <fullName evidence="5">23S rRNA m3Psi1915 methyltransferase</fullName>
    </alternativeName>
    <alternativeName>
        <fullName evidence="5">rRNA (pseudouridine-N3-)-methyltransferase RlmH</fullName>
    </alternativeName>
</protein>
<feature type="binding site" evidence="5">
    <location>
        <position position="100"/>
    </location>
    <ligand>
        <name>S-adenosyl-L-methionine</name>
        <dbReference type="ChEBI" id="CHEBI:59789"/>
    </ligand>
</feature>
<dbReference type="KEGG" id="ccoc:CCON33237_0471"/>
<dbReference type="EC" id="2.1.1.177" evidence="5"/>
<keyword evidence="2 5" id="KW-0808">Transferase</keyword>
<comment type="function">
    <text evidence="5">Specifically methylates the pseudouridine at position 1915 (m3Psi1915) in 23S rRNA.</text>
</comment>
<feature type="binding site" evidence="5">
    <location>
        <begin position="119"/>
        <end position="124"/>
    </location>
    <ligand>
        <name>S-adenosyl-L-methionine</name>
        <dbReference type="ChEBI" id="CHEBI:59789"/>
    </ligand>
</feature>
<evidence type="ECO:0000256" key="2">
    <source>
        <dbReference type="ARBA" id="ARBA00022679"/>
    </source>
</evidence>
<dbReference type="RefSeq" id="WP_054196231.1">
    <property type="nucleotide sequence ID" value="NZ_CABMKQ010000002.1"/>
</dbReference>
<evidence type="ECO:0000256" key="1">
    <source>
        <dbReference type="ARBA" id="ARBA00022603"/>
    </source>
</evidence>
<evidence type="ECO:0000256" key="4">
    <source>
        <dbReference type="ARBA" id="ARBA00038303"/>
    </source>
</evidence>
<dbReference type="SUPFAM" id="SSF75217">
    <property type="entry name" value="alpha/beta knot"/>
    <property type="match status" value="1"/>
</dbReference>
<accession>A0A0M4TM31</accession>
<dbReference type="InterPro" id="IPR003742">
    <property type="entry name" value="RlmH-like"/>
</dbReference>
<keyword evidence="3 5" id="KW-0949">S-adenosyl-L-methionine</keyword>
<dbReference type="CDD" id="cd18081">
    <property type="entry name" value="RlmH-like"/>
    <property type="match status" value="1"/>
</dbReference>
<comment type="subunit">
    <text evidence="5">Homodimer.</text>
</comment>
<dbReference type="GeneID" id="28662141"/>
<dbReference type="InterPro" id="IPR029028">
    <property type="entry name" value="Alpha/beta_knot_MTases"/>
</dbReference>
<dbReference type="PATRIC" id="fig|199.248.peg.498"/>
<name>A0A0M4TM31_9BACT</name>
<reference evidence="7" key="1">
    <citation type="submission" date="2015-08" db="EMBL/GenBank/DDBJ databases">
        <title>Comparative genomics of the Campylobacter concisus group.</title>
        <authorList>
            <person name="Miller W.G."/>
            <person name="Yee E."/>
            <person name="Chapman M.H."/>
            <person name="Huynh S."/>
            <person name="Bono J.L."/>
            <person name="On S.L.W."/>
            <person name="St Leger J."/>
            <person name="Foster G."/>
            <person name="Parker C.T."/>
        </authorList>
    </citation>
    <scope>NUCLEOTIDE SEQUENCE [LARGE SCALE GENOMIC DNA]</scope>
    <source>
        <strain evidence="7">ATCC 33237</strain>
    </source>
</reference>
<dbReference type="PANTHER" id="PTHR33603">
    <property type="entry name" value="METHYLTRANSFERASE"/>
    <property type="match status" value="1"/>
</dbReference>
<sequence length="151" mass="17181">MEISVFSIQKSSRDNFENEIQEYIKMSAKFAKVNDKIFFNEKIAKAQSAGKSEALRAYDEIYEPNLKGFCVMLDENGLQLDSQEFAQILNSNSQINFFIGGAYGLSQNLKNKAQKVVSLSKMTMAHKVAKLVLFEQIFRALCINANHPYHK</sequence>
<keyword evidence="5" id="KW-0963">Cytoplasm</keyword>
<dbReference type="GO" id="GO:0005737">
    <property type="term" value="C:cytoplasm"/>
    <property type="evidence" value="ECO:0007669"/>
    <property type="project" value="UniProtKB-SubCell"/>
</dbReference>
<comment type="similarity">
    <text evidence="4 5">Belongs to the RNA methyltransferase RlmH family.</text>
</comment>
<evidence type="ECO:0000256" key="5">
    <source>
        <dbReference type="HAMAP-Rule" id="MF_00658"/>
    </source>
</evidence>
<dbReference type="InterPro" id="IPR029026">
    <property type="entry name" value="tRNA_m1G_MTases_N"/>
</dbReference>
<evidence type="ECO:0000313" key="7">
    <source>
        <dbReference type="Proteomes" id="UP000066049"/>
    </source>
</evidence>
<dbReference type="PIRSF" id="PIRSF004505">
    <property type="entry name" value="MT_bac"/>
    <property type="match status" value="1"/>
</dbReference>
<keyword evidence="5" id="KW-0698">rRNA processing</keyword>
<dbReference type="HAMAP" id="MF_00658">
    <property type="entry name" value="23SrRNA_methyltr_H"/>
    <property type="match status" value="1"/>
</dbReference>
<feature type="binding site" evidence="5">
    <location>
        <position position="73"/>
    </location>
    <ligand>
        <name>S-adenosyl-L-methionine</name>
        <dbReference type="ChEBI" id="CHEBI:59789"/>
    </ligand>
</feature>
<organism evidence="6 7">
    <name type="scientific">Campylobacter concisus</name>
    <dbReference type="NCBI Taxonomy" id="199"/>
    <lineage>
        <taxon>Bacteria</taxon>
        <taxon>Pseudomonadati</taxon>
        <taxon>Campylobacterota</taxon>
        <taxon>Epsilonproteobacteria</taxon>
        <taxon>Campylobacterales</taxon>
        <taxon>Campylobacteraceae</taxon>
        <taxon>Campylobacter</taxon>
    </lineage>
</organism>
<dbReference type="Gene3D" id="3.40.1280.10">
    <property type="match status" value="1"/>
</dbReference>
<evidence type="ECO:0000313" key="6">
    <source>
        <dbReference type="EMBL" id="ALF47176.1"/>
    </source>
</evidence>
<dbReference type="Proteomes" id="UP000066049">
    <property type="component" value="Chromosome"/>
</dbReference>
<gene>
    <name evidence="5" type="primary">rlmH</name>
    <name evidence="6" type="ORF">CCON33237_0471</name>
</gene>
<dbReference type="GO" id="GO:0070038">
    <property type="term" value="F:rRNA (pseudouridine-N3-)-methyltransferase activity"/>
    <property type="evidence" value="ECO:0007669"/>
    <property type="project" value="UniProtKB-UniRule"/>
</dbReference>
<dbReference type="PANTHER" id="PTHR33603:SF1">
    <property type="entry name" value="RIBOSOMAL RNA LARGE SUBUNIT METHYLTRANSFERASE H"/>
    <property type="match status" value="1"/>
</dbReference>
<dbReference type="EMBL" id="CP012541">
    <property type="protein sequence ID" value="ALF47176.1"/>
    <property type="molecule type" value="Genomic_DNA"/>
</dbReference>
<comment type="catalytic activity">
    <reaction evidence="5">
        <text>pseudouridine(1915) in 23S rRNA + S-adenosyl-L-methionine = N(3)-methylpseudouridine(1915) in 23S rRNA + S-adenosyl-L-homocysteine + H(+)</text>
        <dbReference type="Rhea" id="RHEA:42752"/>
        <dbReference type="Rhea" id="RHEA-COMP:10221"/>
        <dbReference type="Rhea" id="RHEA-COMP:10222"/>
        <dbReference type="ChEBI" id="CHEBI:15378"/>
        <dbReference type="ChEBI" id="CHEBI:57856"/>
        <dbReference type="ChEBI" id="CHEBI:59789"/>
        <dbReference type="ChEBI" id="CHEBI:65314"/>
        <dbReference type="ChEBI" id="CHEBI:74486"/>
        <dbReference type="EC" id="2.1.1.177"/>
    </reaction>
</comment>
<keyword evidence="1 5" id="KW-0489">Methyltransferase</keyword>